<dbReference type="AlphaFoldDB" id="A0A7J6JM90"/>
<keyword evidence="5" id="KW-1185">Reference proteome</keyword>
<dbReference type="OrthoDB" id="3597252at2759"/>
<evidence type="ECO:0000256" key="2">
    <source>
        <dbReference type="ARBA" id="ARBA00023242"/>
    </source>
</evidence>
<gene>
    <name evidence="4" type="ORF">CGGC5_v002290</name>
</gene>
<keyword evidence="2" id="KW-0539">Nucleus</keyword>
<evidence type="ECO:0000256" key="1">
    <source>
        <dbReference type="ARBA" id="ARBA00004123"/>
    </source>
</evidence>
<evidence type="ECO:0000256" key="3">
    <source>
        <dbReference type="SAM" id="MobiDB-lite"/>
    </source>
</evidence>
<comment type="subcellular location">
    <subcellularLocation>
        <location evidence="1">Nucleus</location>
    </subcellularLocation>
</comment>
<dbReference type="PANTHER" id="PTHR37534">
    <property type="entry name" value="TRANSCRIPTIONAL ACTIVATOR PROTEIN UGA3"/>
    <property type="match status" value="1"/>
</dbReference>
<dbReference type="Pfam" id="PF11951">
    <property type="entry name" value="Fungal_trans_2"/>
    <property type="match status" value="2"/>
</dbReference>
<dbReference type="PANTHER" id="PTHR37534:SF46">
    <property type="entry name" value="ZN(II)2CYS6 TRANSCRIPTION FACTOR (EUROFUNG)"/>
    <property type="match status" value="1"/>
</dbReference>
<name>A0A7J6JM90_COLFN</name>
<reference evidence="4 5" key="1">
    <citation type="submission" date="2012-08" db="EMBL/GenBank/DDBJ databases">
        <authorList>
            <person name="Gan P.H.P."/>
            <person name="Ikeda K."/>
            <person name="Irieda H."/>
            <person name="Narusaka M."/>
            <person name="O'Connell R.J."/>
            <person name="Narusaka Y."/>
            <person name="Takano Y."/>
            <person name="Kubo Y."/>
            <person name="Shirasu K."/>
        </authorList>
    </citation>
    <scope>NUCLEOTIDE SEQUENCE [LARGE SCALE GENOMIC DNA]</scope>
    <source>
        <strain evidence="4 5">Nara gc5</strain>
    </source>
</reference>
<dbReference type="GeneID" id="43619284"/>
<feature type="compositionally biased region" description="Polar residues" evidence="3">
    <location>
        <begin position="41"/>
        <end position="62"/>
    </location>
</feature>
<accession>A0A7J6JM90</accession>
<dbReference type="RefSeq" id="XP_031885843.2">
    <property type="nucleotide sequence ID" value="XM_032035275.2"/>
</dbReference>
<feature type="compositionally biased region" description="Low complexity" evidence="3">
    <location>
        <begin position="20"/>
        <end position="40"/>
    </location>
</feature>
<feature type="region of interest" description="Disordered" evidence="3">
    <location>
        <begin position="1"/>
        <end position="116"/>
    </location>
</feature>
<dbReference type="GO" id="GO:0005634">
    <property type="term" value="C:nucleus"/>
    <property type="evidence" value="ECO:0007669"/>
    <property type="project" value="UniProtKB-SubCell"/>
</dbReference>
<dbReference type="EMBL" id="ANPB02000001">
    <property type="protein sequence ID" value="KAF4491814.1"/>
    <property type="molecule type" value="Genomic_DNA"/>
</dbReference>
<dbReference type="InParanoid" id="A0A7J6JM90"/>
<dbReference type="InterPro" id="IPR021858">
    <property type="entry name" value="Fun_TF"/>
</dbReference>
<sequence length="665" mass="74584">MASSFAITNRPRKRAREVDPPCSSLASPPSSDPSTSPPNSATLLASAETSYQTSHTHSNLQSPPAEVAQHEPSNPPARRRRLCNNSRFERSHPSAQSLSRLAEGPLHGPKPPSSHYELIVTPQLPRECPLELNFSSPFEDHVETRQLEGLNYVRLEKGIVNGYIKLGAPRLAAGHEGDDNRQKSPHNKLTVWLRAHQYPDQWFEELHPTDQRFFGFYIVAWCSGRTVLRRTNTWLVDIAQMAYKDNCVKHALLALAGTYVFDYRPLQKYKDMAEYHYKRAVILLSLQLGAARNDSLSDGDMEAVLAAIALLNMNDVVCSEHWRLQKRVPRWLDGARLSCQLLDASDPGHRYRDPVNIQPSDARVGNAILASRAAIFALPMMPLMLENTKDKQFVWLLQGSELNTSRIHGGCGMAPSLLYQFAQITHMAALTHLDPVDSSFFAGPMALRMLHDLLGLSQWYEFERATGVTKVKVDVDTIAGLLRSGHLDAHGAINSKEGMTASTAEAWRFAAIIYLQCRLLRLPRNHPDVLCQAANLAATIRVMPTSGYMFTAQAPFFPVFLLGVVAVEEEHSKCALDWFASVTETKCRSSVPPAYEALKKTREWMASNVHDASLPIPDRIVDRHGWWEDVVDHICSRGAVTTCAFRFEAFVLLAGDFRWVYQRRE</sequence>
<dbReference type="Proteomes" id="UP000011096">
    <property type="component" value="Unassembled WGS sequence"/>
</dbReference>
<proteinExistence type="predicted"/>
<protein>
    <submittedName>
        <fullName evidence="4">Uncharacterized protein</fullName>
    </submittedName>
</protein>
<comment type="caution">
    <text evidence="4">The sequence shown here is derived from an EMBL/GenBank/DDBJ whole genome shotgun (WGS) entry which is preliminary data.</text>
</comment>
<reference evidence="4 5" key="2">
    <citation type="submission" date="2020-04" db="EMBL/GenBank/DDBJ databases">
        <title>Genome sequencing and assembly of multiple isolates from the Colletotrichum gloeosporioides species complex.</title>
        <authorList>
            <person name="Gan P."/>
            <person name="Shirasu K."/>
        </authorList>
    </citation>
    <scope>NUCLEOTIDE SEQUENCE [LARGE SCALE GENOMIC DNA]</scope>
    <source>
        <strain evidence="4 5">Nara gc5</strain>
    </source>
</reference>
<evidence type="ECO:0000313" key="5">
    <source>
        <dbReference type="Proteomes" id="UP000011096"/>
    </source>
</evidence>
<evidence type="ECO:0000313" key="4">
    <source>
        <dbReference type="EMBL" id="KAF4491814.1"/>
    </source>
</evidence>
<organism evidence="4 5">
    <name type="scientific">Colletotrichum fructicola (strain Nara gc5)</name>
    <name type="common">Anthracnose fungus</name>
    <name type="synonym">Colletotrichum gloeosporioides (strain Nara gc5)</name>
    <dbReference type="NCBI Taxonomy" id="1213859"/>
    <lineage>
        <taxon>Eukaryota</taxon>
        <taxon>Fungi</taxon>
        <taxon>Dikarya</taxon>
        <taxon>Ascomycota</taxon>
        <taxon>Pezizomycotina</taxon>
        <taxon>Sordariomycetes</taxon>
        <taxon>Hypocreomycetidae</taxon>
        <taxon>Glomerellales</taxon>
        <taxon>Glomerellaceae</taxon>
        <taxon>Colletotrichum</taxon>
        <taxon>Colletotrichum gloeosporioides species complex</taxon>
    </lineage>
</organism>